<reference evidence="2 3" key="1">
    <citation type="submission" date="2023-02" db="EMBL/GenBank/DDBJ databases">
        <title>LHISI_Scaffold_Assembly.</title>
        <authorList>
            <person name="Stuart O.P."/>
            <person name="Cleave R."/>
            <person name="Magrath M.J.L."/>
            <person name="Mikheyev A.S."/>
        </authorList>
    </citation>
    <scope>NUCLEOTIDE SEQUENCE [LARGE SCALE GENOMIC DNA]</scope>
    <source>
        <strain evidence="2">Daus_M_001</strain>
        <tissue evidence="2">Leg muscle</tissue>
    </source>
</reference>
<feature type="region of interest" description="Disordered" evidence="1">
    <location>
        <begin position="12"/>
        <end position="42"/>
    </location>
</feature>
<dbReference type="EMBL" id="JARBHB010000012">
    <property type="protein sequence ID" value="KAJ8871023.1"/>
    <property type="molecule type" value="Genomic_DNA"/>
</dbReference>
<keyword evidence="3" id="KW-1185">Reference proteome</keyword>
<feature type="region of interest" description="Disordered" evidence="1">
    <location>
        <begin position="260"/>
        <end position="332"/>
    </location>
</feature>
<comment type="caution">
    <text evidence="2">The sequence shown here is derived from an EMBL/GenBank/DDBJ whole genome shotgun (WGS) entry which is preliminary data.</text>
</comment>
<name>A0ABQ9GFB9_9NEOP</name>
<feature type="compositionally biased region" description="Polar residues" evidence="1">
    <location>
        <begin position="318"/>
        <end position="332"/>
    </location>
</feature>
<evidence type="ECO:0000256" key="1">
    <source>
        <dbReference type="SAM" id="MobiDB-lite"/>
    </source>
</evidence>
<proteinExistence type="predicted"/>
<feature type="region of interest" description="Disordered" evidence="1">
    <location>
        <begin position="170"/>
        <end position="205"/>
    </location>
</feature>
<sequence>MRVIEVNMERRRNGGAGKWEISEKTRRPTASSGTVPTCENPVTRPGIEPGSPWWEASVLIAQPPSLITSVYATSPATRPRYATDRTRYDTAQLPAYLSYLPACRPSTLCTVTESAIGADCVHANCPFCAVVIIFFRRPGQFRKTDIFARSVRRSAFLSVARPRILKKSLSNLPQREIPEKTHQPAASSSAIPTCENPGVARPGTEPGSPWWEAISLTAQTPRASQQHLAPVRCKNGTSFWNEDGLGVLRRTAIIVPGKAQLNGLSGGTRRHTRKKKTKKPTSEEGFSDKRKPRVSEVWSSAGMKGRVKRGITEKTRRPTASSGTIPTSEDPE</sequence>
<accession>A0ABQ9GFB9</accession>
<feature type="compositionally biased region" description="Basic and acidic residues" evidence="1">
    <location>
        <begin position="280"/>
        <end position="289"/>
    </location>
</feature>
<dbReference type="Proteomes" id="UP001159363">
    <property type="component" value="Chromosome 11"/>
</dbReference>
<gene>
    <name evidence="2" type="ORF">PR048_027326</name>
</gene>
<feature type="compositionally biased region" description="Polar residues" evidence="1">
    <location>
        <begin position="28"/>
        <end position="37"/>
    </location>
</feature>
<organism evidence="2 3">
    <name type="scientific">Dryococelus australis</name>
    <dbReference type="NCBI Taxonomy" id="614101"/>
    <lineage>
        <taxon>Eukaryota</taxon>
        <taxon>Metazoa</taxon>
        <taxon>Ecdysozoa</taxon>
        <taxon>Arthropoda</taxon>
        <taxon>Hexapoda</taxon>
        <taxon>Insecta</taxon>
        <taxon>Pterygota</taxon>
        <taxon>Neoptera</taxon>
        <taxon>Polyneoptera</taxon>
        <taxon>Phasmatodea</taxon>
        <taxon>Verophasmatodea</taxon>
        <taxon>Anareolatae</taxon>
        <taxon>Phasmatidae</taxon>
        <taxon>Eurycanthinae</taxon>
        <taxon>Dryococelus</taxon>
    </lineage>
</organism>
<evidence type="ECO:0000313" key="2">
    <source>
        <dbReference type="EMBL" id="KAJ8871023.1"/>
    </source>
</evidence>
<feature type="compositionally biased region" description="Basic residues" evidence="1">
    <location>
        <begin position="268"/>
        <end position="279"/>
    </location>
</feature>
<protein>
    <submittedName>
        <fullName evidence="2">Uncharacterized protein</fullName>
    </submittedName>
</protein>
<evidence type="ECO:0000313" key="3">
    <source>
        <dbReference type="Proteomes" id="UP001159363"/>
    </source>
</evidence>